<reference evidence="2" key="2">
    <citation type="submission" date="2022-03" db="EMBL/GenBank/DDBJ databases">
        <title>Draft title - Genomic analysis of global carrot germplasm unveils the trajectory of domestication and the origin of high carotenoid orange carrot.</title>
        <authorList>
            <person name="Iorizzo M."/>
            <person name="Ellison S."/>
            <person name="Senalik D."/>
            <person name="Macko-Podgorni A."/>
            <person name="Grzebelus D."/>
            <person name="Bostan H."/>
            <person name="Rolling W."/>
            <person name="Curaba J."/>
            <person name="Simon P."/>
        </authorList>
    </citation>
    <scope>NUCLEOTIDE SEQUENCE</scope>
    <source>
        <tissue evidence="2">Leaf</tissue>
    </source>
</reference>
<dbReference type="PANTHER" id="PTHR31929">
    <property type="entry name" value="SAUR-LIKE AUXIN-RESPONSIVE PROTEIN FAMILY-RELATED"/>
    <property type="match status" value="1"/>
</dbReference>
<protein>
    <submittedName>
        <fullName evidence="2">Uncharacterized protein</fullName>
    </submittedName>
</protein>
<evidence type="ECO:0000313" key="2">
    <source>
        <dbReference type="EMBL" id="WOG86870.1"/>
    </source>
</evidence>
<comment type="similarity">
    <text evidence="1">Belongs to the ARG7 family.</text>
</comment>
<dbReference type="InterPro" id="IPR003676">
    <property type="entry name" value="SAUR_fam"/>
</dbReference>
<proteinExistence type="inferred from homology"/>
<gene>
    <name evidence="2" type="ORF">DCAR_0206089</name>
</gene>
<dbReference type="EMBL" id="CP093344">
    <property type="protein sequence ID" value="WOG86870.1"/>
    <property type="molecule type" value="Genomic_DNA"/>
</dbReference>
<evidence type="ECO:0000313" key="3">
    <source>
        <dbReference type="Proteomes" id="UP000077755"/>
    </source>
</evidence>
<dbReference type="Proteomes" id="UP000077755">
    <property type="component" value="Chromosome 2"/>
</dbReference>
<dbReference type="AlphaFoldDB" id="A0AAF0WBH4"/>
<sequence length="98" mass="10967">MGIRLPRVTNLKKILNPSSFLISPDYTSTVPKGCLAVYIGEKQRRRFVVPISYLNDPAFQDLLNQAEEEFGFSQPEGGLTIPCSVDTFIHLASHLDRS</sequence>
<reference evidence="2" key="1">
    <citation type="journal article" date="2016" name="Nat. Genet.">
        <title>A high-quality carrot genome assembly provides new insights into carotenoid accumulation and asterid genome evolution.</title>
        <authorList>
            <person name="Iorizzo M."/>
            <person name="Ellison S."/>
            <person name="Senalik D."/>
            <person name="Zeng P."/>
            <person name="Satapoomin P."/>
            <person name="Huang J."/>
            <person name="Bowman M."/>
            <person name="Iovene M."/>
            <person name="Sanseverino W."/>
            <person name="Cavagnaro P."/>
            <person name="Yildiz M."/>
            <person name="Macko-Podgorni A."/>
            <person name="Moranska E."/>
            <person name="Grzebelus E."/>
            <person name="Grzebelus D."/>
            <person name="Ashrafi H."/>
            <person name="Zheng Z."/>
            <person name="Cheng S."/>
            <person name="Spooner D."/>
            <person name="Van Deynze A."/>
            <person name="Simon P."/>
        </authorList>
    </citation>
    <scope>NUCLEOTIDE SEQUENCE</scope>
    <source>
        <tissue evidence="2">Leaf</tissue>
    </source>
</reference>
<accession>A0AAF0WBH4</accession>
<organism evidence="2 3">
    <name type="scientific">Daucus carota subsp. sativus</name>
    <name type="common">Carrot</name>
    <dbReference type="NCBI Taxonomy" id="79200"/>
    <lineage>
        <taxon>Eukaryota</taxon>
        <taxon>Viridiplantae</taxon>
        <taxon>Streptophyta</taxon>
        <taxon>Embryophyta</taxon>
        <taxon>Tracheophyta</taxon>
        <taxon>Spermatophyta</taxon>
        <taxon>Magnoliopsida</taxon>
        <taxon>eudicotyledons</taxon>
        <taxon>Gunneridae</taxon>
        <taxon>Pentapetalae</taxon>
        <taxon>asterids</taxon>
        <taxon>campanulids</taxon>
        <taxon>Apiales</taxon>
        <taxon>Apiaceae</taxon>
        <taxon>Apioideae</taxon>
        <taxon>Scandiceae</taxon>
        <taxon>Daucinae</taxon>
        <taxon>Daucus</taxon>
        <taxon>Daucus sect. Daucus</taxon>
    </lineage>
</organism>
<dbReference type="Pfam" id="PF02519">
    <property type="entry name" value="Auxin_inducible"/>
    <property type="match status" value="1"/>
</dbReference>
<evidence type="ECO:0000256" key="1">
    <source>
        <dbReference type="ARBA" id="ARBA00006974"/>
    </source>
</evidence>
<dbReference type="GO" id="GO:0009733">
    <property type="term" value="P:response to auxin"/>
    <property type="evidence" value="ECO:0007669"/>
    <property type="project" value="InterPro"/>
</dbReference>
<keyword evidence="3" id="KW-1185">Reference proteome</keyword>
<name>A0AAF0WBH4_DAUCS</name>